<keyword evidence="9" id="KW-0378">Hydrolase</keyword>
<keyword evidence="10" id="KW-0460">Magnesium</keyword>
<evidence type="ECO:0000256" key="6">
    <source>
        <dbReference type="ARBA" id="ARBA00022722"/>
    </source>
</evidence>
<dbReference type="Pfam" id="PF00075">
    <property type="entry name" value="RNase_H"/>
    <property type="match status" value="1"/>
</dbReference>
<dbReference type="GO" id="GO:0043137">
    <property type="term" value="P:DNA replication, removal of RNA primer"/>
    <property type="evidence" value="ECO:0007669"/>
    <property type="project" value="TreeGrafter"/>
</dbReference>
<sequence>MITVSTDGSCLRNPGGASGWAWVNHDGSSASGGIASGTNQVAELSAVLEAILAHPGPEELRIESDSQYAIKCASVWVAGWKRKGWRTASGGPVQNLELVQGIERAIAEREGKVVFHWVRGHQGDHFNEKADVLAGTAARAAKRGDVVVTRTGATTPVGAGARPAPAAVAAAAEPDFLF</sequence>
<gene>
    <name evidence="12" type="ORF">JAV76_11315</name>
</gene>
<dbReference type="InterPro" id="IPR022892">
    <property type="entry name" value="RNaseHI"/>
</dbReference>
<evidence type="ECO:0000256" key="4">
    <source>
        <dbReference type="ARBA" id="ARBA00011245"/>
    </source>
</evidence>
<evidence type="ECO:0000256" key="8">
    <source>
        <dbReference type="ARBA" id="ARBA00022759"/>
    </source>
</evidence>
<dbReference type="GO" id="GO:0004523">
    <property type="term" value="F:RNA-DNA hybrid ribonuclease activity"/>
    <property type="evidence" value="ECO:0007669"/>
    <property type="project" value="UniProtKB-EC"/>
</dbReference>
<dbReference type="InterPro" id="IPR012337">
    <property type="entry name" value="RNaseH-like_sf"/>
</dbReference>
<organism evidence="12 13">
    <name type="scientific">Sanguibacter suaedae</name>
    <dbReference type="NCBI Taxonomy" id="2795737"/>
    <lineage>
        <taxon>Bacteria</taxon>
        <taxon>Bacillati</taxon>
        <taxon>Actinomycetota</taxon>
        <taxon>Actinomycetes</taxon>
        <taxon>Micrococcales</taxon>
        <taxon>Sanguibacteraceae</taxon>
        <taxon>Sanguibacter</taxon>
    </lineage>
</organism>
<dbReference type="AlphaFoldDB" id="A0A934M7N4"/>
<dbReference type="Proteomes" id="UP000602087">
    <property type="component" value="Unassembled WGS sequence"/>
</dbReference>
<evidence type="ECO:0000256" key="5">
    <source>
        <dbReference type="ARBA" id="ARBA00012180"/>
    </source>
</evidence>
<dbReference type="InterPro" id="IPR050092">
    <property type="entry name" value="RNase_H"/>
</dbReference>
<protein>
    <recommendedName>
        <fullName evidence="5">ribonuclease H</fullName>
        <ecNumber evidence="5">3.1.26.4</ecNumber>
    </recommendedName>
</protein>
<accession>A0A934M7N4</accession>
<keyword evidence="8" id="KW-0255">Endonuclease</keyword>
<dbReference type="RefSeq" id="WP_198734169.1">
    <property type="nucleotide sequence ID" value="NZ_JAEINH010000009.1"/>
</dbReference>
<keyword evidence="13" id="KW-1185">Reference proteome</keyword>
<evidence type="ECO:0000313" key="13">
    <source>
        <dbReference type="Proteomes" id="UP000602087"/>
    </source>
</evidence>
<dbReference type="GO" id="GO:0003676">
    <property type="term" value="F:nucleic acid binding"/>
    <property type="evidence" value="ECO:0007669"/>
    <property type="project" value="InterPro"/>
</dbReference>
<dbReference type="CDD" id="cd09278">
    <property type="entry name" value="RNase_HI_prokaryote_like"/>
    <property type="match status" value="1"/>
</dbReference>
<comment type="subunit">
    <text evidence="4">Monomer.</text>
</comment>
<comment type="catalytic activity">
    <reaction evidence="1">
        <text>Endonucleolytic cleavage to 5'-phosphomonoester.</text>
        <dbReference type="EC" id="3.1.26.4"/>
    </reaction>
</comment>
<proteinExistence type="inferred from homology"/>
<evidence type="ECO:0000256" key="10">
    <source>
        <dbReference type="ARBA" id="ARBA00022842"/>
    </source>
</evidence>
<comment type="caution">
    <text evidence="12">The sequence shown here is derived from an EMBL/GenBank/DDBJ whole genome shotgun (WGS) entry which is preliminary data.</text>
</comment>
<evidence type="ECO:0000256" key="9">
    <source>
        <dbReference type="ARBA" id="ARBA00022801"/>
    </source>
</evidence>
<comment type="similarity">
    <text evidence="3">Belongs to the RNase H family.</text>
</comment>
<dbReference type="PANTHER" id="PTHR10642">
    <property type="entry name" value="RIBONUCLEASE H1"/>
    <property type="match status" value="1"/>
</dbReference>
<evidence type="ECO:0000259" key="11">
    <source>
        <dbReference type="PROSITE" id="PS50879"/>
    </source>
</evidence>
<evidence type="ECO:0000256" key="7">
    <source>
        <dbReference type="ARBA" id="ARBA00022723"/>
    </source>
</evidence>
<evidence type="ECO:0000313" key="12">
    <source>
        <dbReference type="EMBL" id="MBI9115602.1"/>
    </source>
</evidence>
<name>A0A934M7N4_9MICO</name>
<dbReference type="PROSITE" id="PS50879">
    <property type="entry name" value="RNASE_H_1"/>
    <property type="match status" value="1"/>
</dbReference>
<keyword evidence="7" id="KW-0479">Metal-binding</keyword>
<evidence type="ECO:0000256" key="1">
    <source>
        <dbReference type="ARBA" id="ARBA00000077"/>
    </source>
</evidence>
<dbReference type="SUPFAM" id="SSF53098">
    <property type="entry name" value="Ribonuclease H-like"/>
    <property type="match status" value="1"/>
</dbReference>
<reference evidence="12" key="1">
    <citation type="submission" date="2020-12" db="EMBL/GenBank/DDBJ databases">
        <title>Sanguibacter suaedae sp. nov., isolated from Suaeda aralocaspica.</title>
        <authorList>
            <person name="Ma Q."/>
        </authorList>
    </citation>
    <scope>NUCLEOTIDE SEQUENCE</scope>
    <source>
        <strain evidence="12">YZGR15</strain>
    </source>
</reference>
<dbReference type="EMBL" id="JAEINH010000009">
    <property type="protein sequence ID" value="MBI9115602.1"/>
    <property type="molecule type" value="Genomic_DNA"/>
</dbReference>
<feature type="domain" description="RNase H type-1" evidence="11">
    <location>
        <begin position="1"/>
        <end position="139"/>
    </location>
</feature>
<dbReference type="InterPro" id="IPR036397">
    <property type="entry name" value="RNaseH_sf"/>
</dbReference>
<dbReference type="Gene3D" id="3.30.420.10">
    <property type="entry name" value="Ribonuclease H-like superfamily/Ribonuclease H"/>
    <property type="match status" value="1"/>
</dbReference>
<comment type="cofactor">
    <cofactor evidence="2">
        <name>Mg(2+)</name>
        <dbReference type="ChEBI" id="CHEBI:18420"/>
    </cofactor>
</comment>
<keyword evidence="6" id="KW-0540">Nuclease</keyword>
<dbReference type="PANTHER" id="PTHR10642:SF26">
    <property type="entry name" value="RIBONUCLEASE H1"/>
    <property type="match status" value="1"/>
</dbReference>
<dbReference type="EC" id="3.1.26.4" evidence="5"/>
<evidence type="ECO:0000256" key="3">
    <source>
        <dbReference type="ARBA" id="ARBA00005300"/>
    </source>
</evidence>
<evidence type="ECO:0000256" key="2">
    <source>
        <dbReference type="ARBA" id="ARBA00001946"/>
    </source>
</evidence>
<dbReference type="GO" id="GO:0046872">
    <property type="term" value="F:metal ion binding"/>
    <property type="evidence" value="ECO:0007669"/>
    <property type="project" value="UniProtKB-KW"/>
</dbReference>
<dbReference type="InterPro" id="IPR002156">
    <property type="entry name" value="RNaseH_domain"/>
</dbReference>